<protein>
    <submittedName>
        <fullName evidence="10">MFS transporter</fullName>
    </submittedName>
</protein>
<keyword evidence="3" id="KW-1003">Cell membrane</keyword>
<reference evidence="10 11" key="1">
    <citation type="submission" date="2021-05" db="EMBL/GenBank/DDBJ databases">
        <title>Kineosporia and Streptomyces sp. nov. two new marine actinobacteria isolated from Coral.</title>
        <authorList>
            <person name="Buangrab K."/>
            <person name="Sutthacheep M."/>
            <person name="Yeemin T."/>
            <person name="Harunari E."/>
            <person name="Igarashi Y."/>
            <person name="Kanchanasin P."/>
            <person name="Tanasupawat S."/>
            <person name="Phongsopitanun W."/>
        </authorList>
    </citation>
    <scope>NUCLEOTIDE SEQUENCE [LARGE SCALE GENOMIC DNA]</scope>
    <source>
        <strain evidence="10 11">J2-2</strain>
    </source>
</reference>
<feature type="transmembrane region" description="Helical" evidence="8">
    <location>
        <begin position="115"/>
        <end position="133"/>
    </location>
</feature>
<keyword evidence="11" id="KW-1185">Reference proteome</keyword>
<dbReference type="InterPro" id="IPR036259">
    <property type="entry name" value="MFS_trans_sf"/>
</dbReference>
<dbReference type="CDD" id="cd06173">
    <property type="entry name" value="MFS_MefA_like"/>
    <property type="match status" value="1"/>
</dbReference>
<evidence type="ECO:0000256" key="6">
    <source>
        <dbReference type="ARBA" id="ARBA00023136"/>
    </source>
</evidence>
<name>A0ABS5TQ32_9ACTN</name>
<dbReference type="InterPro" id="IPR010290">
    <property type="entry name" value="TM_effector"/>
</dbReference>
<evidence type="ECO:0000256" key="7">
    <source>
        <dbReference type="SAM" id="MobiDB-lite"/>
    </source>
</evidence>
<proteinExistence type="predicted"/>
<evidence type="ECO:0000256" key="8">
    <source>
        <dbReference type="SAM" id="Phobius"/>
    </source>
</evidence>
<evidence type="ECO:0000256" key="2">
    <source>
        <dbReference type="ARBA" id="ARBA00022448"/>
    </source>
</evidence>
<evidence type="ECO:0000256" key="4">
    <source>
        <dbReference type="ARBA" id="ARBA00022692"/>
    </source>
</evidence>
<feature type="transmembrane region" description="Helical" evidence="8">
    <location>
        <begin position="188"/>
        <end position="211"/>
    </location>
</feature>
<dbReference type="RefSeq" id="WP_214159761.1">
    <property type="nucleotide sequence ID" value="NZ_JAHBAY010000016.1"/>
</dbReference>
<evidence type="ECO:0000259" key="9">
    <source>
        <dbReference type="PROSITE" id="PS50850"/>
    </source>
</evidence>
<feature type="transmembrane region" description="Helical" evidence="8">
    <location>
        <begin position="392"/>
        <end position="414"/>
    </location>
</feature>
<feature type="transmembrane region" description="Helical" evidence="8">
    <location>
        <begin position="261"/>
        <end position="279"/>
    </location>
</feature>
<dbReference type="EMBL" id="JAHBAY010000016">
    <property type="protein sequence ID" value="MBT0773220.1"/>
    <property type="molecule type" value="Genomic_DNA"/>
</dbReference>
<keyword evidence="2" id="KW-0813">Transport</keyword>
<accession>A0ABS5TQ32</accession>
<evidence type="ECO:0000313" key="10">
    <source>
        <dbReference type="EMBL" id="MBT0773220.1"/>
    </source>
</evidence>
<evidence type="ECO:0000256" key="1">
    <source>
        <dbReference type="ARBA" id="ARBA00004429"/>
    </source>
</evidence>
<feature type="region of interest" description="Disordered" evidence="7">
    <location>
        <begin position="1"/>
        <end position="29"/>
    </location>
</feature>
<feature type="domain" description="Major facilitator superfamily (MFS) profile" evidence="9">
    <location>
        <begin position="50"/>
        <end position="442"/>
    </location>
</feature>
<dbReference type="Gene3D" id="1.20.1250.20">
    <property type="entry name" value="MFS general substrate transporter like domains"/>
    <property type="match status" value="1"/>
</dbReference>
<sequence length="481" mass="49477">MTSRPGRHPGGRRRGSDRHRGSHRHRGSGRWENGRWDRLTVDLRPLAVPEFRRLWAAGVVAAVGGSFAVMAVPAQLFQLTGSSAVMAASSTVSFVALLVSSLGSGVLADTTDRRRLLLTAHSVLALVLGLFWLRGVLDVRSVPLMLVLVAAQGVALGAVMTTTGAVVPRLVPGELLPAAAALSSLSRGLGSVTGPLLAGALIPLAGLSTLYLLDCAALLTVLWAVFLLPALPAPPLLPAIESAHGSGRVLEGFRYLAAQRVLAAVMGVDLAATAFGLPFSLFPELAVDMFGDPPGGGPALGLLCAAYPVGTLATGPVSGGFTRARRHGVWLTGAAVAWGISLVLLGFAPGLPLALAALVAGGGVNFVLSTFRNAVCQQYTDDALRGRIQGSLTVLLIGGPQLAGVLHGLVSPGIGPRATVAAGGAATVLAVVVIALTVPALWRYRSPHEPLVEHERDGNDDQDQQDSHPAILTALPSPGNQ</sequence>
<gene>
    <name evidence="10" type="ORF">KIH74_30025</name>
</gene>
<feature type="transmembrane region" description="Helical" evidence="8">
    <location>
        <begin position="145"/>
        <end position="167"/>
    </location>
</feature>
<dbReference type="PANTHER" id="PTHR23513:SF9">
    <property type="entry name" value="ENTEROBACTIN EXPORTER ENTS"/>
    <property type="match status" value="1"/>
</dbReference>
<dbReference type="SUPFAM" id="SSF103473">
    <property type="entry name" value="MFS general substrate transporter"/>
    <property type="match status" value="1"/>
</dbReference>
<evidence type="ECO:0000256" key="5">
    <source>
        <dbReference type="ARBA" id="ARBA00022989"/>
    </source>
</evidence>
<comment type="subcellular location">
    <subcellularLocation>
        <location evidence="1">Cell inner membrane</location>
        <topology evidence="1">Multi-pass membrane protein</topology>
    </subcellularLocation>
</comment>
<comment type="caution">
    <text evidence="10">The sequence shown here is derived from an EMBL/GenBank/DDBJ whole genome shotgun (WGS) entry which is preliminary data.</text>
</comment>
<feature type="transmembrane region" description="Helical" evidence="8">
    <location>
        <begin position="217"/>
        <end position="240"/>
    </location>
</feature>
<dbReference type="PROSITE" id="PS50850">
    <property type="entry name" value="MFS"/>
    <property type="match status" value="1"/>
</dbReference>
<dbReference type="PANTHER" id="PTHR23513">
    <property type="entry name" value="INTEGRAL MEMBRANE EFFLUX PROTEIN-RELATED"/>
    <property type="match status" value="1"/>
</dbReference>
<dbReference type="Proteomes" id="UP001197247">
    <property type="component" value="Unassembled WGS sequence"/>
</dbReference>
<evidence type="ECO:0000256" key="3">
    <source>
        <dbReference type="ARBA" id="ARBA00022475"/>
    </source>
</evidence>
<organism evidence="10 11">
    <name type="scientific">Kineosporia corallincola</name>
    <dbReference type="NCBI Taxonomy" id="2835133"/>
    <lineage>
        <taxon>Bacteria</taxon>
        <taxon>Bacillati</taxon>
        <taxon>Actinomycetota</taxon>
        <taxon>Actinomycetes</taxon>
        <taxon>Kineosporiales</taxon>
        <taxon>Kineosporiaceae</taxon>
        <taxon>Kineosporia</taxon>
    </lineage>
</organism>
<feature type="transmembrane region" description="Helical" evidence="8">
    <location>
        <begin position="54"/>
        <end position="72"/>
    </location>
</feature>
<dbReference type="Pfam" id="PF05977">
    <property type="entry name" value="MFS_3"/>
    <property type="match status" value="1"/>
</dbReference>
<keyword evidence="5 8" id="KW-1133">Transmembrane helix</keyword>
<evidence type="ECO:0000313" key="11">
    <source>
        <dbReference type="Proteomes" id="UP001197247"/>
    </source>
</evidence>
<dbReference type="InterPro" id="IPR020846">
    <property type="entry name" value="MFS_dom"/>
</dbReference>
<keyword evidence="4 8" id="KW-0812">Transmembrane</keyword>
<feature type="transmembrane region" description="Helical" evidence="8">
    <location>
        <begin position="353"/>
        <end position="371"/>
    </location>
</feature>
<keyword evidence="6 8" id="KW-0472">Membrane</keyword>
<feature type="transmembrane region" description="Helical" evidence="8">
    <location>
        <begin position="420"/>
        <end position="442"/>
    </location>
</feature>
<feature type="transmembrane region" description="Helical" evidence="8">
    <location>
        <begin position="84"/>
        <end position="108"/>
    </location>
</feature>
<feature type="region of interest" description="Disordered" evidence="7">
    <location>
        <begin position="451"/>
        <end position="481"/>
    </location>
</feature>
<feature type="compositionally biased region" description="Basic residues" evidence="7">
    <location>
        <begin position="1"/>
        <end position="28"/>
    </location>
</feature>
<feature type="transmembrane region" description="Helical" evidence="8">
    <location>
        <begin position="329"/>
        <end position="347"/>
    </location>
</feature>
<feature type="transmembrane region" description="Helical" evidence="8">
    <location>
        <begin position="299"/>
        <end position="317"/>
    </location>
</feature>